<sequence>MPSKYGRGILGIFLDSEVLANRGWKVATAPKGTMFGQERLFESFAFFGVSGCSGLIEPTAVHTSFHRHIHTTPQLFLCPTHYPFPTTLPSSGLNTPNFSRFTTHWIYPTDSDGGWSLFFRLLTIVAGSISSVCLPLSVQSPMLLQSRTVGCVTRMLRLFVEKPWYRLGGLWPWSDAPTNEGCYDV</sequence>
<evidence type="ECO:0000313" key="1">
    <source>
        <dbReference type="EMBL" id="KAE9397914.1"/>
    </source>
</evidence>
<name>A0A6A4HLH3_9AGAR</name>
<proteinExistence type="predicted"/>
<organism evidence="1 2">
    <name type="scientific">Gymnopus androsaceus JB14</name>
    <dbReference type="NCBI Taxonomy" id="1447944"/>
    <lineage>
        <taxon>Eukaryota</taxon>
        <taxon>Fungi</taxon>
        <taxon>Dikarya</taxon>
        <taxon>Basidiomycota</taxon>
        <taxon>Agaricomycotina</taxon>
        <taxon>Agaricomycetes</taxon>
        <taxon>Agaricomycetidae</taxon>
        <taxon>Agaricales</taxon>
        <taxon>Marasmiineae</taxon>
        <taxon>Omphalotaceae</taxon>
        <taxon>Gymnopus</taxon>
    </lineage>
</organism>
<dbReference type="Proteomes" id="UP000799118">
    <property type="component" value="Unassembled WGS sequence"/>
</dbReference>
<dbReference type="AlphaFoldDB" id="A0A6A4HLH3"/>
<evidence type="ECO:0000313" key="2">
    <source>
        <dbReference type="Proteomes" id="UP000799118"/>
    </source>
</evidence>
<dbReference type="EMBL" id="ML769490">
    <property type="protein sequence ID" value="KAE9397914.1"/>
    <property type="molecule type" value="Genomic_DNA"/>
</dbReference>
<reference evidence="1" key="1">
    <citation type="journal article" date="2019" name="Environ. Microbiol.">
        <title>Fungal ecological strategies reflected in gene transcription - a case study of two litter decomposers.</title>
        <authorList>
            <person name="Barbi F."/>
            <person name="Kohler A."/>
            <person name="Barry K."/>
            <person name="Baskaran P."/>
            <person name="Daum C."/>
            <person name="Fauchery L."/>
            <person name="Ihrmark K."/>
            <person name="Kuo A."/>
            <person name="LaButti K."/>
            <person name="Lipzen A."/>
            <person name="Morin E."/>
            <person name="Grigoriev I.V."/>
            <person name="Henrissat B."/>
            <person name="Lindahl B."/>
            <person name="Martin F."/>
        </authorList>
    </citation>
    <scope>NUCLEOTIDE SEQUENCE</scope>
    <source>
        <strain evidence="1">JB14</strain>
    </source>
</reference>
<protein>
    <submittedName>
        <fullName evidence="1">Uncharacterized protein</fullName>
    </submittedName>
</protein>
<keyword evidence="2" id="KW-1185">Reference proteome</keyword>
<gene>
    <name evidence="1" type="ORF">BT96DRAFT_48298</name>
</gene>
<accession>A0A6A4HLH3</accession>